<comment type="caution">
    <text evidence="4">The sequence shown here is derived from an EMBL/GenBank/DDBJ whole genome shotgun (WGS) entry which is preliminary data.</text>
</comment>
<dbReference type="RefSeq" id="WP_183513691.1">
    <property type="nucleotide sequence ID" value="NZ_JACIBU010000001.1"/>
</dbReference>
<evidence type="ECO:0000259" key="3">
    <source>
        <dbReference type="Pfam" id="PF01551"/>
    </source>
</evidence>
<feature type="domain" description="M23ase beta-sheet core" evidence="3">
    <location>
        <begin position="290"/>
        <end position="387"/>
    </location>
</feature>
<dbReference type="SUPFAM" id="SSF51261">
    <property type="entry name" value="Duplicated hybrid motif"/>
    <property type="match status" value="1"/>
</dbReference>
<reference evidence="4 5" key="1">
    <citation type="submission" date="2020-08" db="EMBL/GenBank/DDBJ databases">
        <title>Sequencing the genomes of 1000 actinobacteria strains.</title>
        <authorList>
            <person name="Klenk H.-P."/>
        </authorList>
    </citation>
    <scope>NUCLEOTIDE SEQUENCE [LARGE SCALE GENOMIC DNA]</scope>
    <source>
        <strain evidence="4 5">DSM 16678</strain>
    </source>
</reference>
<dbReference type="GO" id="GO:0004222">
    <property type="term" value="F:metalloendopeptidase activity"/>
    <property type="evidence" value="ECO:0007669"/>
    <property type="project" value="TreeGrafter"/>
</dbReference>
<dbReference type="InterPro" id="IPR016047">
    <property type="entry name" value="M23ase_b-sheet_dom"/>
</dbReference>
<dbReference type="Proteomes" id="UP000580718">
    <property type="component" value="Unassembled WGS sequence"/>
</dbReference>
<name>A0A839Y4B1_9ACTN</name>
<gene>
    <name evidence="4" type="ORF">FHX36_001871</name>
</gene>
<dbReference type="InterPro" id="IPR011055">
    <property type="entry name" value="Dup_hybrid_motif"/>
</dbReference>
<accession>A0A839Y4B1</accession>
<dbReference type="AlphaFoldDB" id="A0A839Y4B1"/>
<feature type="coiled-coil region" evidence="1">
    <location>
        <begin position="222"/>
        <end position="249"/>
    </location>
</feature>
<dbReference type="InterPro" id="IPR050570">
    <property type="entry name" value="Cell_wall_metabolism_enzyme"/>
</dbReference>
<feature type="compositionally biased region" description="Basic and acidic residues" evidence="2">
    <location>
        <begin position="1"/>
        <end position="15"/>
    </location>
</feature>
<protein>
    <submittedName>
        <fullName evidence="4">Murein DD-endopeptidase MepM/ murein hydrolase activator NlpD</fullName>
    </submittedName>
</protein>
<feature type="region of interest" description="Disordered" evidence="2">
    <location>
        <begin position="1"/>
        <end position="43"/>
    </location>
</feature>
<evidence type="ECO:0000256" key="2">
    <source>
        <dbReference type="SAM" id="MobiDB-lite"/>
    </source>
</evidence>
<evidence type="ECO:0000313" key="4">
    <source>
        <dbReference type="EMBL" id="MBB3676136.1"/>
    </source>
</evidence>
<dbReference type="Pfam" id="PF01551">
    <property type="entry name" value="Peptidase_M23"/>
    <property type="match status" value="1"/>
</dbReference>
<dbReference type="PANTHER" id="PTHR21666">
    <property type="entry name" value="PEPTIDASE-RELATED"/>
    <property type="match status" value="1"/>
</dbReference>
<keyword evidence="1" id="KW-0175">Coiled coil</keyword>
<evidence type="ECO:0000313" key="5">
    <source>
        <dbReference type="Proteomes" id="UP000580718"/>
    </source>
</evidence>
<dbReference type="Gene3D" id="2.70.70.10">
    <property type="entry name" value="Glucose Permease (Domain IIA)"/>
    <property type="match status" value="1"/>
</dbReference>
<dbReference type="PANTHER" id="PTHR21666:SF270">
    <property type="entry name" value="MUREIN HYDROLASE ACTIVATOR ENVC"/>
    <property type="match status" value="1"/>
</dbReference>
<dbReference type="EMBL" id="JACIBU010000001">
    <property type="protein sequence ID" value="MBB3676136.1"/>
    <property type="molecule type" value="Genomic_DNA"/>
</dbReference>
<sequence>MDPQHLARLDDDGTVRRYRTRSAGGSTATGSPEGPEVPVSAPVSLFSAPGARSARRGLTLLRGGRADGATIVVHTDGLPDTRHDALSDAWPLPVEPEGLVLTDAWPLFDVDALQLAGVAAREGDAERPARQPLDAEAVVAALAAGSGPRHRRPSVARTRRPALYLAAALIGAAGVAATTAASGPATEAQADEPISVAEELGLVQAEQPTLSDDEATARLQEFAATRAEREDAQAAAAQLQAQADQAAVDAAAAAAAAQAQAAAEAARPKAVLPVQGARLSSGFGYRWGTLHGGVDFAAPMGTPEYAAMDGVVVRAGAASGFGLAVYVQHENGDVTVYGHMQEILVAEGQTVKAGDTIALLGNRGQSTGPHLHFEVHVGGIDGERVDPLAWLRDRGVQV</sequence>
<evidence type="ECO:0000256" key="1">
    <source>
        <dbReference type="SAM" id="Coils"/>
    </source>
</evidence>
<dbReference type="CDD" id="cd12797">
    <property type="entry name" value="M23_peptidase"/>
    <property type="match status" value="1"/>
</dbReference>
<organism evidence="4 5">
    <name type="scientific">Modestobacter versicolor</name>
    <dbReference type="NCBI Taxonomy" id="429133"/>
    <lineage>
        <taxon>Bacteria</taxon>
        <taxon>Bacillati</taxon>
        <taxon>Actinomycetota</taxon>
        <taxon>Actinomycetes</taxon>
        <taxon>Geodermatophilales</taxon>
        <taxon>Geodermatophilaceae</taxon>
        <taxon>Modestobacter</taxon>
    </lineage>
</organism>
<keyword evidence="4" id="KW-0378">Hydrolase</keyword>
<proteinExistence type="predicted"/>